<name>A0AAW8JB36_9GAMM</name>
<evidence type="ECO:0000313" key="4">
    <source>
        <dbReference type="Proteomes" id="UP001243844"/>
    </source>
</evidence>
<dbReference type="CDD" id="cd03396">
    <property type="entry name" value="PAP2_like_6"/>
    <property type="match status" value="1"/>
</dbReference>
<dbReference type="Pfam" id="PF01569">
    <property type="entry name" value="PAP2"/>
    <property type="match status" value="1"/>
</dbReference>
<keyword evidence="1" id="KW-0472">Membrane</keyword>
<evidence type="ECO:0000259" key="2">
    <source>
        <dbReference type="Pfam" id="PF01569"/>
    </source>
</evidence>
<protein>
    <submittedName>
        <fullName evidence="3">Phosphatase PAP2 family protein</fullName>
    </submittedName>
</protein>
<reference evidence="3" key="1">
    <citation type="submission" date="2023-08" db="EMBL/GenBank/DDBJ databases">
        <title>Emergence of clinically-relevant ST2 carbapenem-resistant Acinetobacter baumannii strains in hospital sewages in Zhejiang, East of China.</title>
        <authorList>
            <person name="Kaichao C."/>
            <person name="Zhang R."/>
        </authorList>
    </citation>
    <scope>NUCLEOTIDE SEQUENCE</scope>
    <source>
        <strain evidence="3">M-RB-37</strain>
    </source>
</reference>
<feature type="transmembrane region" description="Helical" evidence="1">
    <location>
        <begin position="202"/>
        <end position="220"/>
    </location>
</feature>
<feature type="transmembrane region" description="Helical" evidence="1">
    <location>
        <begin position="173"/>
        <end position="190"/>
    </location>
</feature>
<proteinExistence type="predicted"/>
<evidence type="ECO:0000313" key="3">
    <source>
        <dbReference type="EMBL" id="MDQ8936793.1"/>
    </source>
</evidence>
<dbReference type="SUPFAM" id="SSF48317">
    <property type="entry name" value="Acid phosphatase/Vanadium-dependent haloperoxidase"/>
    <property type="match status" value="1"/>
</dbReference>
<gene>
    <name evidence="3" type="ORF">RFH47_13795</name>
</gene>
<organism evidence="3 4">
    <name type="scientific">Acinetobacter rudis</name>
    <dbReference type="NCBI Taxonomy" id="632955"/>
    <lineage>
        <taxon>Bacteria</taxon>
        <taxon>Pseudomonadati</taxon>
        <taxon>Pseudomonadota</taxon>
        <taxon>Gammaproteobacteria</taxon>
        <taxon>Moraxellales</taxon>
        <taxon>Moraxellaceae</taxon>
        <taxon>Acinetobacter</taxon>
    </lineage>
</organism>
<sequence length="257" mass="29792">MNSFSSKHLIQHDATILLSSFAILTFLLPIGGKIDQFLIRPWINSAGQFYLNDNWYLNYWNHDIFKYVLIVIYACFLFLWILSFFIEKLKSQRFLYGYMFLMSSLSTALIGFIKSQSSHACPIHMLKNSSTGFIWDFSATDGQCFPGGHASTGFALISGFFVYRLSQHKRAKMFLMFGLGIGFILGWGQMMRGQHFLSHNLWTAWFIYAFNSVVFAVLAYKFPEKLSTSRNDHSYLNLSSDRLVNLFHRSKKHNPMQ</sequence>
<dbReference type="InterPro" id="IPR036938">
    <property type="entry name" value="PAP2/HPO_sf"/>
</dbReference>
<dbReference type="Proteomes" id="UP001243844">
    <property type="component" value="Unassembled WGS sequence"/>
</dbReference>
<dbReference type="AlphaFoldDB" id="A0AAW8JB36"/>
<keyword evidence="1" id="KW-1133">Transmembrane helix</keyword>
<feature type="transmembrane region" description="Helical" evidence="1">
    <location>
        <begin position="12"/>
        <end position="32"/>
    </location>
</feature>
<feature type="domain" description="Phosphatidic acid phosphatase type 2/haloperoxidase" evidence="2">
    <location>
        <begin position="99"/>
        <end position="219"/>
    </location>
</feature>
<accession>A0AAW8JB36</accession>
<dbReference type="EMBL" id="JAVIDL010000034">
    <property type="protein sequence ID" value="MDQ8936793.1"/>
    <property type="molecule type" value="Genomic_DNA"/>
</dbReference>
<feature type="transmembrane region" description="Helical" evidence="1">
    <location>
        <begin position="64"/>
        <end position="82"/>
    </location>
</feature>
<evidence type="ECO:0000256" key="1">
    <source>
        <dbReference type="SAM" id="Phobius"/>
    </source>
</evidence>
<dbReference type="InterPro" id="IPR000326">
    <property type="entry name" value="PAP2/HPO"/>
</dbReference>
<comment type="caution">
    <text evidence="3">The sequence shown here is derived from an EMBL/GenBank/DDBJ whole genome shotgun (WGS) entry which is preliminary data.</text>
</comment>
<dbReference type="RefSeq" id="WP_308981927.1">
    <property type="nucleotide sequence ID" value="NZ_JAVIDL010000034.1"/>
</dbReference>
<keyword evidence="1" id="KW-0812">Transmembrane</keyword>
<feature type="transmembrane region" description="Helical" evidence="1">
    <location>
        <begin position="94"/>
        <end position="113"/>
    </location>
</feature>